<name>X0Y9R7_9ZZZZ</name>
<comment type="caution">
    <text evidence="2">The sequence shown here is derived from an EMBL/GenBank/DDBJ whole genome shotgun (WGS) entry which is preliminary data.</text>
</comment>
<evidence type="ECO:0000313" key="2">
    <source>
        <dbReference type="EMBL" id="GAG44032.1"/>
    </source>
</evidence>
<dbReference type="GO" id="GO:0004803">
    <property type="term" value="F:transposase activity"/>
    <property type="evidence" value="ECO:0007669"/>
    <property type="project" value="InterPro"/>
</dbReference>
<dbReference type="Pfam" id="PF04986">
    <property type="entry name" value="Y2_Tnp"/>
    <property type="match status" value="1"/>
</dbReference>
<dbReference type="PANTHER" id="PTHR37023">
    <property type="entry name" value="TRANSPOSASE"/>
    <property type="match status" value="1"/>
</dbReference>
<dbReference type="EMBL" id="BARS01053936">
    <property type="protein sequence ID" value="GAG44032.1"/>
    <property type="molecule type" value="Genomic_DNA"/>
</dbReference>
<dbReference type="GO" id="GO:0006313">
    <property type="term" value="P:DNA transposition"/>
    <property type="evidence" value="ECO:0007669"/>
    <property type="project" value="InterPro"/>
</dbReference>
<sequence length="164" mass="18955">PDLMIPQVAWNKEWVVYCKPTIQGADKVLDYLGRYVHRIAIANSRILSIDDGKVTFRYQKCGESQWKTMTLPANEFIRRFLQHVLPKGTHKVRYYGLWSPSNRSRLRQVQIVLAPDKPVKPQELNIPDEQVSAQGMKNGKTCPHCKKGVLILIDRIPRQRRAPP</sequence>
<gene>
    <name evidence="2" type="ORF">S01H1_79941</name>
</gene>
<protein>
    <recommendedName>
        <fullName evidence="1">Transposase IS801/IS1294 domain-containing protein</fullName>
    </recommendedName>
</protein>
<evidence type="ECO:0000259" key="1">
    <source>
        <dbReference type="Pfam" id="PF04986"/>
    </source>
</evidence>
<feature type="non-terminal residue" evidence="2">
    <location>
        <position position="1"/>
    </location>
</feature>
<dbReference type="GO" id="GO:0003677">
    <property type="term" value="F:DNA binding"/>
    <property type="evidence" value="ECO:0007669"/>
    <property type="project" value="InterPro"/>
</dbReference>
<reference evidence="2" key="1">
    <citation type="journal article" date="2014" name="Front. Microbiol.">
        <title>High frequency of phylogenetically diverse reductive dehalogenase-homologous genes in deep subseafloor sedimentary metagenomes.</title>
        <authorList>
            <person name="Kawai M."/>
            <person name="Futagami T."/>
            <person name="Toyoda A."/>
            <person name="Takaki Y."/>
            <person name="Nishi S."/>
            <person name="Hori S."/>
            <person name="Arai W."/>
            <person name="Tsubouchi T."/>
            <person name="Morono Y."/>
            <person name="Uchiyama I."/>
            <person name="Ito T."/>
            <person name="Fujiyama A."/>
            <person name="Inagaki F."/>
            <person name="Takami H."/>
        </authorList>
    </citation>
    <scope>NUCLEOTIDE SEQUENCE</scope>
    <source>
        <strain evidence="2">Expedition CK06-06</strain>
    </source>
</reference>
<accession>X0Y9R7</accession>
<dbReference type="InterPro" id="IPR007069">
    <property type="entry name" value="Transposase_32"/>
</dbReference>
<dbReference type="AlphaFoldDB" id="X0Y9R7"/>
<dbReference type="PANTHER" id="PTHR37023:SF1">
    <property type="entry name" value="ISSOD25 TRANSPOSASE TNPA_ISSOD25"/>
    <property type="match status" value="1"/>
</dbReference>
<feature type="domain" description="Transposase IS801/IS1294" evidence="1">
    <location>
        <begin position="5"/>
        <end position="102"/>
    </location>
</feature>
<organism evidence="2">
    <name type="scientific">marine sediment metagenome</name>
    <dbReference type="NCBI Taxonomy" id="412755"/>
    <lineage>
        <taxon>unclassified sequences</taxon>
        <taxon>metagenomes</taxon>
        <taxon>ecological metagenomes</taxon>
    </lineage>
</organism>
<proteinExistence type="predicted"/>